<dbReference type="KEGG" id="woc:BA177_14645"/>
<dbReference type="AlphaFoldDB" id="A0A193LIE3"/>
<dbReference type="Proteomes" id="UP000092695">
    <property type="component" value="Chromosome"/>
</dbReference>
<protein>
    <submittedName>
        <fullName evidence="2">Uncharacterized protein</fullName>
    </submittedName>
</protein>
<evidence type="ECO:0000313" key="3">
    <source>
        <dbReference type="Proteomes" id="UP000092695"/>
    </source>
</evidence>
<dbReference type="SUPFAM" id="SSF53335">
    <property type="entry name" value="S-adenosyl-L-methionine-dependent methyltransferases"/>
    <property type="match status" value="1"/>
</dbReference>
<feature type="coiled-coil region" evidence="1">
    <location>
        <begin position="58"/>
        <end position="85"/>
    </location>
</feature>
<evidence type="ECO:0000256" key="1">
    <source>
        <dbReference type="SAM" id="Coils"/>
    </source>
</evidence>
<dbReference type="SUPFAM" id="SSF158997">
    <property type="entry name" value="Trm112p-like"/>
    <property type="match status" value="1"/>
</dbReference>
<dbReference type="RefSeq" id="WP_068617407.1">
    <property type="nucleotide sequence ID" value="NZ_CP016268.1"/>
</dbReference>
<dbReference type="Gene3D" id="2.20.25.10">
    <property type="match status" value="1"/>
</dbReference>
<keyword evidence="3" id="KW-1185">Reference proteome</keyword>
<dbReference type="EMBL" id="CP016268">
    <property type="protein sequence ID" value="ANO52261.1"/>
    <property type="molecule type" value="Genomic_DNA"/>
</dbReference>
<gene>
    <name evidence="2" type="ORF">BA177_14645</name>
</gene>
<dbReference type="InterPro" id="IPR029063">
    <property type="entry name" value="SAM-dependent_MTases_sf"/>
</dbReference>
<accession>A0A193LIE3</accession>
<organism evidence="2 3">
    <name type="scientific">Woeseia oceani</name>
    <dbReference type="NCBI Taxonomy" id="1548547"/>
    <lineage>
        <taxon>Bacteria</taxon>
        <taxon>Pseudomonadati</taxon>
        <taxon>Pseudomonadota</taxon>
        <taxon>Gammaproteobacteria</taxon>
        <taxon>Woeseiales</taxon>
        <taxon>Woeseiaceae</taxon>
        <taxon>Woeseia</taxon>
    </lineage>
</organism>
<dbReference type="Gene3D" id="3.40.50.150">
    <property type="entry name" value="Vaccinia Virus protein VP39"/>
    <property type="match status" value="1"/>
</dbReference>
<evidence type="ECO:0000313" key="2">
    <source>
        <dbReference type="EMBL" id="ANO52261.1"/>
    </source>
</evidence>
<sequence length="460" mass="51924">MTDTARLLELLACPRCDKTPLAAEKKHFHCAACKTNYPRVGDIPWMFAEPDASLGEWRNRLHFALQQLAHEAKRLQAELASSDLNELTRTRLQAMQQATEQHRQTLQRLLSPVDVQSLQASYESHLALRTRLPSDQGLQTYYANVHRDWNWGEQENRASTEQLRAALSSDGEAALGDTAVLGAGACRLAYDLHQSFATDRLLALDFNPLLLFIARDVVHGERLQLHEFPLAPKSQADGAVLRELSAPEVVREGFYLLFGDVLRPPFAEASLDTVVTPWLIDIVSEDFPVFAGRVNRLLKPGGRWLNFGSLAFDHPQRARRYRREEVIDIVGNTGFDVTGVSEADIPYMNSPASRHGRLETVFTFCATKSGDVQRAPRYKALPDWIVTGKEAVPLLPSFRTQAMSTQIYTFIMSLIDGQRSIEDMARVLEQQQLMSRKEAVPAIRQFLTRMYDDSQRQSGF</sequence>
<keyword evidence="1" id="KW-0175">Coiled coil</keyword>
<reference evidence="2 3" key="1">
    <citation type="submission" date="2016-06" db="EMBL/GenBank/DDBJ databases">
        <title>Complete genome sequence of a deep-branching marine Gamma Proteobacterium Woeseia oceani type strain XK5.</title>
        <authorList>
            <person name="Mu D."/>
            <person name="Du Z."/>
        </authorList>
    </citation>
    <scope>NUCLEOTIDE SEQUENCE [LARGE SCALE GENOMIC DNA]</scope>
    <source>
        <strain evidence="2 3">XK5</strain>
    </source>
</reference>
<dbReference type="OrthoDB" id="5696937at2"/>
<name>A0A193LIE3_9GAMM</name>
<proteinExistence type="predicted"/>